<dbReference type="Proteomes" id="UP000824120">
    <property type="component" value="Unassembled WGS sequence"/>
</dbReference>
<proteinExistence type="predicted"/>
<organism evidence="1 2">
    <name type="scientific">Solanum commersonii</name>
    <name type="common">Commerson's wild potato</name>
    <name type="synonym">Commerson's nightshade</name>
    <dbReference type="NCBI Taxonomy" id="4109"/>
    <lineage>
        <taxon>Eukaryota</taxon>
        <taxon>Viridiplantae</taxon>
        <taxon>Streptophyta</taxon>
        <taxon>Embryophyta</taxon>
        <taxon>Tracheophyta</taxon>
        <taxon>Spermatophyta</taxon>
        <taxon>Magnoliopsida</taxon>
        <taxon>eudicotyledons</taxon>
        <taxon>Gunneridae</taxon>
        <taxon>Pentapetalae</taxon>
        <taxon>asterids</taxon>
        <taxon>lamiids</taxon>
        <taxon>Solanales</taxon>
        <taxon>Solanaceae</taxon>
        <taxon>Solanoideae</taxon>
        <taxon>Solaneae</taxon>
        <taxon>Solanum</taxon>
    </lineage>
</organism>
<name>A0A9J5W068_SOLCO</name>
<reference evidence="1" key="1">
    <citation type="submission" date="2020-09" db="EMBL/GenBank/DDBJ databases">
        <title>De no assembly of potato wild relative species, Solanum commersonii.</title>
        <authorList>
            <person name="Cho K."/>
        </authorList>
    </citation>
    <scope>NUCLEOTIDE SEQUENCE</scope>
    <source>
        <strain evidence="1">LZ3.2</strain>
        <tissue evidence="1">Leaf</tissue>
    </source>
</reference>
<accession>A0A9J5W068</accession>
<evidence type="ECO:0000313" key="2">
    <source>
        <dbReference type="Proteomes" id="UP000824120"/>
    </source>
</evidence>
<protein>
    <submittedName>
        <fullName evidence="1">Uncharacterized protein</fullName>
    </submittedName>
</protein>
<dbReference type="OrthoDB" id="994369at2759"/>
<gene>
    <name evidence="1" type="ORF">H5410_064121</name>
</gene>
<dbReference type="AlphaFoldDB" id="A0A9J5W068"/>
<keyword evidence="2" id="KW-1185">Reference proteome</keyword>
<dbReference type="PANTHER" id="PTHR33116">
    <property type="entry name" value="REVERSE TRANSCRIPTASE ZINC-BINDING DOMAIN-CONTAINING PROTEIN-RELATED-RELATED"/>
    <property type="match status" value="1"/>
</dbReference>
<sequence length="409" mass="48560">MERFDSLIRIATQNRWNRGFQISGNNGDIKEICHLLYADNTVIFCLEVNWGKSSLYPIKDVTNIQRLVDILGYRVDKLPTTYLGMPLDNIVEKTEKRLARWKAHYISFGGRHILINYVLDSLPIYIMSLFTISAKVAKKLDKLRRDFLWHGYKENKGYNLVKDLRKHNNSLLMKWLWRYTEERQALWKDLIKFKYREDGLWCSNVSTDVYGAGVWRAIRNLWPKLEVNLHIKVGNEGELDSEQSWNLYFRRLLNDWEIERVAKLLEEVGDFAGTNTTNDDVRWSHRHIKRSATRKVADTEIHGKISAGMKHQQKLSALLEVKWTMPEHTTNLLSCWIKRGGNKRQKTWWNLIPHCIWWKVWKEWNSRNFEDISNSIHKVKWNCIVSLYFWCKEIGLEDSDQLLEFLGSL</sequence>
<dbReference type="PANTHER" id="PTHR33116:SF85">
    <property type="entry name" value="REVERSE TRANSCRIPTASE ZINC-BINDING DOMAIN-CONTAINING PROTEIN"/>
    <property type="match status" value="1"/>
</dbReference>
<dbReference type="EMBL" id="JACXVP010000029">
    <property type="protein sequence ID" value="KAG5568861.1"/>
    <property type="molecule type" value="Genomic_DNA"/>
</dbReference>
<evidence type="ECO:0000313" key="1">
    <source>
        <dbReference type="EMBL" id="KAG5568861.1"/>
    </source>
</evidence>
<comment type="caution">
    <text evidence="1">The sequence shown here is derived from an EMBL/GenBank/DDBJ whole genome shotgun (WGS) entry which is preliminary data.</text>
</comment>